<dbReference type="InterPro" id="IPR024074">
    <property type="entry name" value="AS_cat/multimer_dom_body"/>
</dbReference>
<keyword evidence="5 10" id="KW-0055">Arginine biosynthesis</keyword>
<dbReference type="EC" id="6.3.4.5" evidence="3 10"/>
<keyword evidence="14" id="KW-1185">Reference proteome</keyword>
<keyword evidence="8 10" id="KW-0547">Nucleotide-binding</keyword>
<proteinExistence type="inferred from homology"/>
<dbReference type="PANTHER" id="PTHR11587">
    <property type="entry name" value="ARGININOSUCCINATE SYNTHASE"/>
    <property type="match status" value="1"/>
</dbReference>
<evidence type="ECO:0000256" key="6">
    <source>
        <dbReference type="ARBA" id="ARBA00022598"/>
    </source>
</evidence>
<dbReference type="Pfam" id="PF00764">
    <property type="entry name" value="Arginosuc_synth"/>
    <property type="match status" value="1"/>
</dbReference>
<dbReference type="GO" id="GO:0000050">
    <property type="term" value="P:urea cycle"/>
    <property type="evidence" value="ECO:0007669"/>
    <property type="project" value="TreeGrafter"/>
</dbReference>
<dbReference type="PROSITE" id="PS00564">
    <property type="entry name" value="ARGININOSUCCIN_SYN_1"/>
    <property type="match status" value="1"/>
</dbReference>
<evidence type="ECO:0000256" key="7">
    <source>
        <dbReference type="ARBA" id="ARBA00022605"/>
    </source>
</evidence>
<evidence type="ECO:0000256" key="4">
    <source>
        <dbReference type="ARBA" id="ARBA00022490"/>
    </source>
</evidence>
<evidence type="ECO:0000259" key="11">
    <source>
        <dbReference type="Pfam" id="PF00764"/>
    </source>
</evidence>
<evidence type="ECO:0000256" key="3">
    <source>
        <dbReference type="ARBA" id="ARBA00012286"/>
    </source>
</evidence>
<keyword evidence="4 10" id="KW-0963">Cytoplasm</keyword>
<dbReference type="InterPro" id="IPR018223">
    <property type="entry name" value="Arginosuc_synth_CS"/>
</dbReference>
<protein>
    <recommendedName>
        <fullName evidence="3 10">Argininosuccinate synthase</fullName>
        <ecNumber evidence="3 10">6.3.4.5</ecNumber>
    </recommendedName>
    <alternativeName>
        <fullName evidence="10">Citrulline--aspartate ligase</fullName>
    </alternativeName>
</protein>
<dbReference type="Gene3D" id="3.40.50.620">
    <property type="entry name" value="HUPs"/>
    <property type="match status" value="1"/>
</dbReference>
<evidence type="ECO:0000313" key="14">
    <source>
        <dbReference type="Proteomes" id="UP000019277"/>
    </source>
</evidence>
<feature type="binding site" evidence="10">
    <location>
        <position position="120"/>
    </location>
    <ligand>
        <name>L-aspartate</name>
        <dbReference type="ChEBI" id="CHEBI:29991"/>
    </ligand>
</feature>
<feature type="domain" description="Arginosuccinate synthase C-terminal" evidence="12">
    <location>
        <begin position="170"/>
        <end position="386"/>
    </location>
</feature>
<sequence length="393" mass="43076">MVLAYSGGLDTSVAIGWIAEETGAEVVAVAVDVGQGGEDLDTIRKRAIDCGAVEAVVADARDEFATEYCLPALQANALYMDRYPLVSAISRPVIVKHLVEAAKYHGATTVSHGCTGKGNDQVRFEVGIGALAPDLKCVAPVRDFAWTREKAISWANDRNLPIDVSKKSPYSIDQNVWGRAVETGFLEDIWNAPIEDVYDYTANPAEPRDADEVVITFDKGVPVAIDGETVTVLQAIQELNRRAGAQGVGRLDIVEDRLVGIKSREVYEAPGALALITAHQELENVTVERDLARFKRTVEQRWGELVYDGLWFSPLKDALDTFIAETQQYVSGDIRMTLHGGRAVVSGRRSDVSLYDFNLATYDEGDEFDQSLAKGFIQLWGLPSKIAARRAQR</sequence>
<comment type="similarity">
    <text evidence="10">Belongs to the argininosuccinate synthase family. Type 1 subfamily.</text>
</comment>
<feature type="domain" description="Arginosuccinate synthase-like N-terminal" evidence="11">
    <location>
        <begin position="2"/>
        <end position="161"/>
    </location>
</feature>
<feature type="binding site" evidence="10">
    <location>
        <position position="123"/>
    </location>
    <ligand>
        <name>L-citrulline</name>
        <dbReference type="ChEBI" id="CHEBI:57743"/>
    </ligand>
</feature>
<keyword evidence="7 10" id="KW-0028">Amino-acid biosynthesis</keyword>
<feature type="binding site" evidence="10">
    <location>
        <position position="83"/>
    </location>
    <ligand>
        <name>L-citrulline</name>
        <dbReference type="ChEBI" id="CHEBI:57743"/>
    </ligand>
</feature>
<evidence type="ECO:0000256" key="1">
    <source>
        <dbReference type="ARBA" id="ARBA00004967"/>
    </source>
</evidence>
<name>W7IQP4_9PSEU</name>
<evidence type="ECO:0000256" key="9">
    <source>
        <dbReference type="ARBA" id="ARBA00022840"/>
    </source>
</evidence>
<feature type="binding site" evidence="10">
    <location>
        <position position="113"/>
    </location>
    <ligand>
        <name>ATP</name>
        <dbReference type="ChEBI" id="CHEBI:30616"/>
    </ligand>
</feature>
<dbReference type="PATRIC" id="fig|909613.9.peg.2091"/>
<dbReference type="GO" id="GO:0006526">
    <property type="term" value="P:L-arginine biosynthetic process"/>
    <property type="evidence" value="ECO:0007669"/>
    <property type="project" value="UniProtKB-UniRule"/>
</dbReference>
<evidence type="ECO:0000256" key="8">
    <source>
        <dbReference type="ARBA" id="ARBA00022741"/>
    </source>
</evidence>
<dbReference type="eggNOG" id="COG0137">
    <property type="taxonomic scope" value="Bacteria"/>
</dbReference>
<dbReference type="InterPro" id="IPR048267">
    <property type="entry name" value="Arginosuc_syn_N"/>
</dbReference>
<dbReference type="FunFam" id="3.90.1260.10:FF:000007">
    <property type="entry name" value="Argininosuccinate synthase"/>
    <property type="match status" value="1"/>
</dbReference>
<dbReference type="FunFam" id="3.40.50.620:FF:000038">
    <property type="entry name" value="Argininosuccinate synthase"/>
    <property type="match status" value="1"/>
</dbReference>
<evidence type="ECO:0000256" key="2">
    <source>
        <dbReference type="ARBA" id="ARBA00011881"/>
    </source>
</evidence>
<dbReference type="CDD" id="cd01999">
    <property type="entry name" value="ASS"/>
    <property type="match status" value="1"/>
</dbReference>
<dbReference type="InterPro" id="IPR014729">
    <property type="entry name" value="Rossmann-like_a/b/a_fold"/>
</dbReference>
<organism evidence="13 14">
    <name type="scientific">Actinokineospora spheciospongiae</name>
    <dbReference type="NCBI Taxonomy" id="909613"/>
    <lineage>
        <taxon>Bacteria</taxon>
        <taxon>Bacillati</taxon>
        <taxon>Actinomycetota</taxon>
        <taxon>Actinomycetes</taxon>
        <taxon>Pseudonocardiales</taxon>
        <taxon>Pseudonocardiaceae</taxon>
        <taxon>Actinokineospora</taxon>
    </lineage>
</organism>
<dbReference type="Proteomes" id="UP000019277">
    <property type="component" value="Unassembled WGS sequence"/>
</dbReference>
<dbReference type="SUPFAM" id="SSF52402">
    <property type="entry name" value="Adenine nucleotide alpha hydrolases-like"/>
    <property type="match status" value="1"/>
</dbReference>
<feature type="binding site" evidence="10">
    <location>
        <position position="119"/>
    </location>
    <ligand>
        <name>L-citrulline</name>
        <dbReference type="ChEBI" id="CHEBI:57743"/>
    </ligand>
</feature>
<dbReference type="Gene3D" id="1.20.5.470">
    <property type="entry name" value="Single helix bin"/>
    <property type="match status" value="1"/>
</dbReference>
<dbReference type="PANTHER" id="PTHR11587:SF2">
    <property type="entry name" value="ARGININOSUCCINATE SYNTHASE"/>
    <property type="match status" value="1"/>
</dbReference>
<keyword evidence="9 10" id="KW-0067">ATP-binding</keyword>
<dbReference type="NCBIfam" id="NF001770">
    <property type="entry name" value="PRK00509.1"/>
    <property type="match status" value="1"/>
</dbReference>
<dbReference type="GO" id="GO:0000053">
    <property type="term" value="P:argininosuccinate metabolic process"/>
    <property type="evidence" value="ECO:0007669"/>
    <property type="project" value="TreeGrafter"/>
</dbReference>
<dbReference type="HAMAP" id="MF_00005">
    <property type="entry name" value="Arg_succ_synth_type1"/>
    <property type="match status" value="1"/>
</dbReference>
<feature type="binding site" evidence="10">
    <location>
        <position position="267"/>
    </location>
    <ligand>
        <name>L-citrulline</name>
        <dbReference type="ChEBI" id="CHEBI:57743"/>
    </ligand>
</feature>
<dbReference type="PROSITE" id="PS00565">
    <property type="entry name" value="ARGININOSUCCIN_SYN_2"/>
    <property type="match status" value="1"/>
</dbReference>
<dbReference type="GO" id="GO:0005737">
    <property type="term" value="C:cytoplasm"/>
    <property type="evidence" value="ECO:0007669"/>
    <property type="project" value="UniProtKB-SubCell"/>
</dbReference>
<dbReference type="InterPro" id="IPR048268">
    <property type="entry name" value="Arginosuc_syn_C"/>
</dbReference>
<comment type="caution">
    <text evidence="10">Lacks conserved residue(s) required for the propagation of feature annotation.</text>
</comment>
<dbReference type="InterPro" id="IPR023434">
    <property type="entry name" value="Arginosuc_synth_type_1_subfam"/>
</dbReference>
<accession>W7IQP4</accession>
<evidence type="ECO:0000313" key="13">
    <source>
        <dbReference type="EMBL" id="EWC62723.1"/>
    </source>
</evidence>
<comment type="catalytic activity">
    <reaction evidence="10">
        <text>L-citrulline + L-aspartate + ATP = 2-(N(omega)-L-arginino)succinate + AMP + diphosphate + H(+)</text>
        <dbReference type="Rhea" id="RHEA:10932"/>
        <dbReference type="ChEBI" id="CHEBI:15378"/>
        <dbReference type="ChEBI" id="CHEBI:29991"/>
        <dbReference type="ChEBI" id="CHEBI:30616"/>
        <dbReference type="ChEBI" id="CHEBI:33019"/>
        <dbReference type="ChEBI" id="CHEBI:57472"/>
        <dbReference type="ChEBI" id="CHEBI:57743"/>
        <dbReference type="ChEBI" id="CHEBI:456215"/>
        <dbReference type="EC" id="6.3.4.5"/>
    </reaction>
</comment>
<reference evidence="13 14" key="1">
    <citation type="journal article" date="2014" name="Genome Announc.">
        <title>Draft Genome Sequence of the Antitrypanosomally Active Sponge-Associated Bacterium Actinokineospora sp. Strain EG49.</title>
        <authorList>
            <person name="Harjes J."/>
            <person name="Ryu T."/>
            <person name="Abdelmohsen U.R."/>
            <person name="Moitinho-Silva L."/>
            <person name="Horn H."/>
            <person name="Ravasi T."/>
            <person name="Hentschel U."/>
        </authorList>
    </citation>
    <scope>NUCLEOTIDE SEQUENCE [LARGE SCALE GENOMIC DNA]</scope>
    <source>
        <strain evidence="13 14">EG49</strain>
    </source>
</reference>
<dbReference type="STRING" id="909613.UO65_2075"/>
<feature type="binding site" evidence="10">
    <location>
        <position position="171"/>
    </location>
    <ligand>
        <name>L-citrulline</name>
        <dbReference type="ChEBI" id="CHEBI:57743"/>
    </ligand>
</feature>
<comment type="pathway">
    <text evidence="1 10">Amino-acid biosynthesis; L-arginine biosynthesis; L-arginine from L-ornithine and carbamoyl phosphate: step 2/3.</text>
</comment>
<dbReference type="UniPathway" id="UPA00068">
    <property type="reaction ID" value="UER00113"/>
</dbReference>
<comment type="caution">
    <text evidence="13">The sequence shown here is derived from an EMBL/GenBank/DDBJ whole genome shotgun (WGS) entry which is preliminary data.</text>
</comment>
<dbReference type="GO" id="GO:0004055">
    <property type="term" value="F:argininosuccinate synthase activity"/>
    <property type="evidence" value="ECO:0007669"/>
    <property type="project" value="UniProtKB-UniRule"/>
</dbReference>
<gene>
    <name evidence="10" type="primary">argG</name>
    <name evidence="13" type="ORF">UO65_2075</name>
</gene>
<dbReference type="SUPFAM" id="SSF69864">
    <property type="entry name" value="Argininosuccinate synthetase, C-terminal domain"/>
    <property type="match status" value="1"/>
</dbReference>
<evidence type="ECO:0000256" key="5">
    <source>
        <dbReference type="ARBA" id="ARBA00022571"/>
    </source>
</evidence>
<feature type="binding site" evidence="10">
    <location>
        <begin position="4"/>
        <end position="12"/>
    </location>
    <ligand>
        <name>ATP</name>
        <dbReference type="ChEBI" id="CHEBI:30616"/>
    </ligand>
</feature>
<feature type="binding site" evidence="10">
    <location>
        <position position="119"/>
    </location>
    <ligand>
        <name>L-aspartate</name>
        <dbReference type="ChEBI" id="CHEBI:29991"/>
    </ligand>
</feature>
<dbReference type="InterPro" id="IPR001518">
    <property type="entry name" value="Arginosuc_synth"/>
</dbReference>
<dbReference type="GO" id="GO:0005524">
    <property type="term" value="F:ATP binding"/>
    <property type="evidence" value="ECO:0007669"/>
    <property type="project" value="UniProtKB-UniRule"/>
</dbReference>
<dbReference type="NCBIfam" id="TIGR00032">
    <property type="entry name" value="argG"/>
    <property type="match status" value="1"/>
</dbReference>
<evidence type="ECO:0000259" key="12">
    <source>
        <dbReference type="Pfam" id="PF20979"/>
    </source>
</evidence>
<feature type="binding site" evidence="10">
    <location>
        <position position="115"/>
    </location>
    <ligand>
        <name>L-aspartate</name>
        <dbReference type="ChEBI" id="CHEBI:29991"/>
    </ligand>
</feature>
<comment type="subunit">
    <text evidence="2 10">Homotetramer.</text>
</comment>
<feature type="binding site" evidence="10">
    <location>
        <position position="255"/>
    </location>
    <ligand>
        <name>L-citrulline</name>
        <dbReference type="ChEBI" id="CHEBI:57743"/>
    </ligand>
</feature>
<evidence type="ECO:0000256" key="10">
    <source>
        <dbReference type="HAMAP-Rule" id="MF_00005"/>
    </source>
</evidence>
<keyword evidence="6 10" id="KW-0436">Ligase</keyword>
<dbReference type="AlphaFoldDB" id="W7IQP4"/>
<dbReference type="Gene3D" id="3.90.1260.10">
    <property type="entry name" value="Argininosuccinate synthetase, chain A, domain 2"/>
    <property type="match status" value="1"/>
</dbReference>
<dbReference type="EMBL" id="AYXG01000074">
    <property type="protein sequence ID" value="EWC62723.1"/>
    <property type="molecule type" value="Genomic_DNA"/>
</dbReference>
<dbReference type="Pfam" id="PF20979">
    <property type="entry name" value="Arginosuc_syn_C"/>
    <property type="match status" value="1"/>
</dbReference>
<comment type="subcellular location">
    <subcellularLocation>
        <location evidence="10">Cytoplasm</location>
    </subcellularLocation>
</comment>